<evidence type="ECO:0000259" key="1">
    <source>
        <dbReference type="Pfam" id="PF13022"/>
    </source>
</evidence>
<reference evidence="2 3" key="1">
    <citation type="journal article" date="2015" name="Stand. Genomic Sci.">
        <title>Genomic Encyclopedia of Bacterial and Archaeal Type Strains, Phase III: the genomes of soil and plant-associated and newly described type strains.</title>
        <authorList>
            <person name="Whitman W.B."/>
            <person name="Woyke T."/>
            <person name="Klenk H.P."/>
            <person name="Zhou Y."/>
            <person name="Lilburn T.G."/>
            <person name="Beck B.J."/>
            <person name="De Vos P."/>
            <person name="Vandamme P."/>
            <person name="Eisen J.A."/>
            <person name="Garrity G."/>
            <person name="Hugenholtz P."/>
            <person name="Kyrpides N.C."/>
        </authorList>
    </citation>
    <scope>NUCLEOTIDE SEQUENCE [LARGE SCALE GENOMIC DNA]</scope>
    <source>
        <strain evidence="2 3">CV53</strain>
    </source>
</reference>
<accession>A0A4R2BG56</accession>
<proteinExistence type="predicted"/>
<feature type="domain" description="Homeodomain phBC6A51-type" evidence="1">
    <location>
        <begin position="6"/>
        <end position="125"/>
    </location>
</feature>
<dbReference type="InterPro" id="IPR009057">
    <property type="entry name" value="Homeodomain-like_sf"/>
</dbReference>
<protein>
    <submittedName>
        <fullName evidence="2">Putative insertion element HTH domain-containing protein</fullName>
    </submittedName>
</protein>
<sequence>MLDDTLNNQQQAAAQLLAQGTLEKQEIAKRVGISRTTLYHYMKQAKFIAEVDRLKQDFKTFGKGLVESKLTDAVNGYWKLLEQSNNDMVRAKGYEFFIERSLGKLTNSHTISTEVTNIKQVDEDILEAEQEQWAKELEEGE</sequence>
<name>A0A4R2BG56_9BACI</name>
<comment type="caution">
    <text evidence="2">The sequence shown here is derived from an EMBL/GenBank/DDBJ whole genome shotgun (WGS) entry which is preliminary data.</text>
</comment>
<evidence type="ECO:0000313" key="2">
    <source>
        <dbReference type="EMBL" id="TCN25493.1"/>
    </source>
</evidence>
<evidence type="ECO:0000313" key="3">
    <source>
        <dbReference type="Proteomes" id="UP000295689"/>
    </source>
</evidence>
<dbReference type="AlphaFoldDB" id="A0A4R2BG56"/>
<dbReference type="InterPro" id="IPR024978">
    <property type="entry name" value="Homeodomain_phBC6A51-type"/>
</dbReference>
<dbReference type="SUPFAM" id="SSF46689">
    <property type="entry name" value="Homeodomain-like"/>
    <property type="match status" value="1"/>
</dbReference>
<dbReference type="Proteomes" id="UP000295689">
    <property type="component" value="Unassembled WGS sequence"/>
</dbReference>
<gene>
    <name evidence="2" type="ORF">EV146_105150</name>
</gene>
<dbReference type="RefSeq" id="WP_132005280.1">
    <property type="nucleotide sequence ID" value="NZ_JABUHM010000003.1"/>
</dbReference>
<organism evidence="2 3">
    <name type="scientific">Mesobacillus foraminis</name>
    <dbReference type="NCBI Taxonomy" id="279826"/>
    <lineage>
        <taxon>Bacteria</taxon>
        <taxon>Bacillati</taxon>
        <taxon>Bacillota</taxon>
        <taxon>Bacilli</taxon>
        <taxon>Bacillales</taxon>
        <taxon>Bacillaceae</taxon>
        <taxon>Mesobacillus</taxon>
    </lineage>
</organism>
<dbReference type="Pfam" id="PF13022">
    <property type="entry name" value="HTH_Tnp_1_2"/>
    <property type="match status" value="1"/>
</dbReference>
<dbReference type="Gene3D" id="1.10.10.60">
    <property type="entry name" value="Homeodomain-like"/>
    <property type="match status" value="1"/>
</dbReference>
<dbReference type="EMBL" id="SLVV01000005">
    <property type="protein sequence ID" value="TCN25493.1"/>
    <property type="molecule type" value="Genomic_DNA"/>
</dbReference>
<keyword evidence="3" id="KW-1185">Reference proteome</keyword>